<evidence type="ECO:0000313" key="1">
    <source>
        <dbReference type="EMBL" id="MPD02875.1"/>
    </source>
</evidence>
<protein>
    <submittedName>
        <fullName evidence="1">Uncharacterized protein</fullName>
    </submittedName>
</protein>
<accession>A0A5B7KEB3</accession>
<keyword evidence="2" id="KW-1185">Reference proteome</keyword>
<gene>
    <name evidence="1" type="ORF">E2C01_098482</name>
</gene>
<dbReference type="Proteomes" id="UP000324222">
    <property type="component" value="Unassembled WGS sequence"/>
</dbReference>
<dbReference type="AlphaFoldDB" id="A0A5B7KEB3"/>
<proteinExistence type="predicted"/>
<reference evidence="1 2" key="1">
    <citation type="submission" date="2019-05" db="EMBL/GenBank/DDBJ databases">
        <title>Another draft genome of Portunus trituberculatus and its Hox gene families provides insights of decapod evolution.</title>
        <authorList>
            <person name="Jeong J.-H."/>
            <person name="Song I."/>
            <person name="Kim S."/>
            <person name="Choi T."/>
            <person name="Kim D."/>
            <person name="Ryu S."/>
            <person name="Kim W."/>
        </authorList>
    </citation>
    <scope>NUCLEOTIDE SEQUENCE [LARGE SCALE GENOMIC DNA]</scope>
    <source>
        <tissue evidence="1">Muscle</tissue>
    </source>
</reference>
<comment type="caution">
    <text evidence="1">The sequence shown here is derived from an EMBL/GenBank/DDBJ whole genome shotgun (WGS) entry which is preliminary data.</text>
</comment>
<sequence length="74" mass="8817">MHFLATDAKSSTRLTLFVVSLLAYPQRFRPSLLPRRTETTQPRFQEHFTLTTTIFKGRSDEWRFLKSVFPYHIV</sequence>
<name>A0A5B7KEB3_PORTR</name>
<organism evidence="1 2">
    <name type="scientific">Portunus trituberculatus</name>
    <name type="common">Swimming crab</name>
    <name type="synonym">Neptunus trituberculatus</name>
    <dbReference type="NCBI Taxonomy" id="210409"/>
    <lineage>
        <taxon>Eukaryota</taxon>
        <taxon>Metazoa</taxon>
        <taxon>Ecdysozoa</taxon>
        <taxon>Arthropoda</taxon>
        <taxon>Crustacea</taxon>
        <taxon>Multicrustacea</taxon>
        <taxon>Malacostraca</taxon>
        <taxon>Eumalacostraca</taxon>
        <taxon>Eucarida</taxon>
        <taxon>Decapoda</taxon>
        <taxon>Pleocyemata</taxon>
        <taxon>Brachyura</taxon>
        <taxon>Eubrachyura</taxon>
        <taxon>Portunoidea</taxon>
        <taxon>Portunidae</taxon>
        <taxon>Portuninae</taxon>
        <taxon>Portunus</taxon>
    </lineage>
</organism>
<evidence type="ECO:0000313" key="2">
    <source>
        <dbReference type="Proteomes" id="UP000324222"/>
    </source>
</evidence>
<dbReference type="EMBL" id="VSRR010133516">
    <property type="protein sequence ID" value="MPD02875.1"/>
    <property type="molecule type" value="Genomic_DNA"/>
</dbReference>